<dbReference type="PANTHER" id="PTHR14336">
    <property type="entry name" value="TANDEM PH DOMAIN CONTAINING PROTEIN"/>
    <property type="match status" value="1"/>
</dbReference>
<name>A0AAD4L6Y0_9EURO</name>
<evidence type="ECO:0000259" key="2">
    <source>
        <dbReference type="PROSITE" id="PS50003"/>
    </source>
</evidence>
<feature type="compositionally biased region" description="Polar residues" evidence="1">
    <location>
        <begin position="241"/>
        <end position="252"/>
    </location>
</feature>
<feature type="compositionally biased region" description="Low complexity" evidence="1">
    <location>
        <begin position="1"/>
        <end position="13"/>
    </location>
</feature>
<comment type="caution">
    <text evidence="3">The sequence shown here is derived from an EMBL/GenBank/DDBJ whole genome shotgun (WGS) entry which is preliminary data.</text>
</comment>
<dbReference type="Gene3D" id="2.30.29.30">
    <property type="entry name" value="Pleckstrin-homology domain (PH domain)/Phosphotyrosine-binding domain (PTB)"/>
    <property type="match status" value="2"/>
</dbReference>
<feature type="compositionally biased region" description="Polar residues" evidence="1">
    <location>
        <begin position="286"/>
        <end position="297"/>
    </location>
</feature>
<dbReference type="Proteomes" id="UP001201262">
    <property type="component" value="Unassembled WGS sequence"/>
</dbReference>
<evidence type="ECO:0000256" key="1">
    <source>
        <dbReference type="SAM" id="MobiDB-lite"/>
    </source>
</evidence>
<feature type="region of interest" description="Disordered" evidence="1">
    <location>
        <begin position="1"/>
        <end position="35"/>
    </location>
</feature>
<feature type="region of interest" description="Disordered" evidence="1">
    <location>
        <begin position="207"/>
        <end position="312"/>
    </location>
</feature>
<dbReference type="InterPro" id="IPR051707">
    <property type="entry name" value="PI-Interact_SigTrans_Reg"/>
</dbReference>
<reference evidence="3" key="1">
    <citation type="submission" date="2021-12" db="EMBL/GenBank/DDBJ databases">
        <title>Convergent genome expansion in fungi linked to evolution of root-endophyte symbiosis.</title>
        <authorList>
            <consortium name="DOE Joint Genome Institute"/>
            <person name="Ke Y.-H."/>
            <person name="Bonito G."/>
            <person name="Liao H.-L."/>
            <person name="Looney B."/>
            <person name="Rojas-Flechas A."/>
            <person name="Nash J."/>
            <person name="Hameed K."/>
            <person name="Schadt C."/>
            <person name="Martin F."/>
            <person name="Crous P.W."/>
            <person name="Miettinen O."/>
            <person name="Magnuson J.K."/>
            <person name="Labbe J."/>
            <person name="Jacobson D."/>
            <person name="Doktycz M.J."/>
            <person name="Veneault-Fourrey C."/>
            <person name="Kuo A."/>
            <person name="Mondo S."/>
            <person name="Calhoun S."/>
            <person name="Riley R."/>
            <person name="Ohm R."/>
            <person name="LaButti K."/>
            <person name="Andreopoulos B."/>
            <person name="Pangilinan J."/>
            <person name="Nolan M."/>
            <person name="Tritt A."/>
            <person name="Clum A."/>
            <person name="Lipzen A."/>
            <person name="Daum C."/>
            <person name="Barry K."/>
            <person name="Grigoriev I.V."/>
            <person name="Vilgalys R."/>
        </authorList>
    </citation>
    <scope>NUCLEOTIDE SEQUENCE</scope>
    <source>
        <strain evidence="3">PMI_201</strain>
    </source>
</reference>
<organism evidence="3 4">
    <name type="scientific">Talaromyces proteolyticus</name>
    <dbReference type="NCBI Taxonomy" id="1131652"/>
    <lineage>
        <taxon>Eukaryota</taxon>
        <taxon>Fungi</taxon>
        <taxon>Dikarya</taxon>
        <taxon>Ascomycota</taxon>
        <taxon>Pezizomycotina</taxon>
        <taxon>Eurotiomycetes</taxon>
        <taxon>Eurotiomycetidae</taxon>
        <taxon>Eurotiales</taxon>
        <taxon>Trichocomaceae</taxon>
        <taxon>Talaromyces</taxon>
        <taxon>Talaromyces sect. Bacilispori</taxon>
    </lineage>
</organism>
<dbReference type="AlphaFoldDB" id="A0AAD4L6Y0"/>
<dbReference type="CDD" id="cd13299">
    <property type="entry name" value="PH2_PH_fungal"/>
    <property type="match status" value="1"/>
</dbReference>
<feature type="compositionally biased region" description="Low complexity" evidence="1">
    <location>
        <begin position="303"/>
        <end position="312"/>
    </location>
</feature>
<protein>
    <recommendedName>
        <fullName evidence="2">PH domain-containing protein</fullName>
    </recommendedName>
</protein>
<feature type="domain" description="PH" evidence="2">
    <location>
        <begin position="69"/>
        <end position="170"/>
    </location>
</feature>
<dbReference type="RefSeq" id="XP_046077700.1">
    <property type="nucleotide sequence ID" value="XM_046219238.1"/>
</dbReference>
<evidence type="ECO:0000313" key="4">
    <source>
        <dbReference type="Proteomes" id="UP001201262"/>
    </source>
</evidence>
<dbReference type="GeneID" id="70249525"/>
<dbReference type="SUPFAM" id="SSF50729">
    <property type="entry name" value="PH domain-like"/>
    <property type="match status" value="2"/>
</dbReference>
<dbReference type="EMBL" id="JAJTJA010000001">
    <property type="protein sequence ID" value="KAH8705079.1"/>
    <property type="molecule type" value="Genomic_DNA"/>
</dbReference>
<gene>
    <name evidence="3" type="ORF">BGW36DRAFT_413141</name>
</gene>
<dbReference type="InterPro" id="IPR001849">
    <property type="entry name" value="PH_domain"/>
</dbReference>
<accession>A0AAD4L6Y0</accession>
<feature type="compositionally biased region" description="Pro residues" evidence="1">
    <location>
        <begin position="435"/>
        <end position="452"/>
    </location>
</feature>
<feature type="domain" description="PH" evidence="2">
    <location>
        <begin position="317"/>
        <end position="417"/>
    </location>
</feature>
<dbReference type="PROSITE" id="PS50003">
    <property type="entry name" value="PH_DOMAIN"/>
    <property type="match status" value="2"/>
</dbReference>
<dbReference type="SMART" id="SM00233">
    <property type="entry name" value="PH"/>
    <property type="match status" value="2"/>
</dbReference>
<feature type="compositionally biased region" description="Polar residues" evidence="1">
    <location>
        <begin position="218"/>
        <end position="230"/>
    </location>
</feature>
<evidence type="ECO:0000313" key="3">
    <source>
        <dbReference type="EMBL" id="KAH8705079.1"/>
    </source>
</evidence>
<proteinExistence type="predicted"/>
<keyword evidence="4" id="KW-1185">Reference proteome</keyword>
<feature type="region of interest" description="Disordered" evidence="1">
    <location>
        <begin position="428"/>
        <end position="462"/>
    </location>
</feature>
<dbReference type="PANTHER" id="PTHR14336:SF8">
    <property type="entry name" value="PROTEIN OPY1"/>
    <property type="match status" value="1"/>
</dbReference>
<dbReference type="Pfam" id="PF00169">
    <property type="entry name" value="PH"/>
    <property type="match status" value="2"/>
</dbReference>
<sequence length="462" mass="50707">MAQTLSTASSSQAPVKSEPKPIQQQQGNRQLRPLSPGDRLQFSASFRSGHLNLSTISPVNEYGSFEFDRVLKRGRVLCKIKSRHAFKASWKAGYLVLRPNLLSVYKDEDEAKLLLSVTLTEVTAVAPVISSRPERNYTWRIFTPSKNYRFQSASEKEGEDWIGRIQAELHVDEEEEAIIAATHSVKAGNNASVQSDADDQQGIITASELSDVGETEQGILSSSPDLTRTLSPIGPSGKNLPFTQEYSGNEMTELSDFSDAPDNATRAQLQQRRKSTLSPCPPKSGGSASVGSATNLGDKSERTSSTATSGAAADPERVIFQGHLQCLQSKRGVRQWKRLWVVLRPISLALYKDAKEYCAVRIIPMSQVITAAEIDPISRSKNFCLQIITEDRPTYRFCAPDEESLAKWLGALKSIIVARNKAIESKKSNGVPTIVAPPPSSPPSSSLAPPPEHFQEQFQPLR</sequence>
<dbReference type="InterPro" id="IPR011993">
    <property type="entry name" value="PH-like_dom_sf"/>
</dbReference>